<dbReference type="OrthoDB" id="9770347at2"/>
<dbReference type="EMBL" id="SSSN01000012">
    <property type="protein sequence ID" value="THG31225.1"/>
    <property type="molecule type" value="Genomic_DNA"/>
</dbReference>
<feature type="transmembrane region" description="Helical" evidence="8">
    <location>
        <begin position="428"/>
        <end position="448"/>
    </location>
</feature>
<feature type="transmembrane region" description="Helical" evidence="8">
    <location>
        <begin position="164"/>
        <end position="181"/>
    </location>
</feature>
<dbReference type="AlphaFoldDB" id="A0A4S4FNX9"/>
<comment type="similarity">
    <text evidence="2">Belongs to the polysaccharide synthase family.</text>
</comment>
<keyword evidence="4 8" id="KW-0812">Transmembrane</keyword>
<evidence type="ECO:0000256" key="1">
    <source>
        <dbReference type="ARBA" id="ARBA00004651"/>
    </source>
</evidence>
<organism evidence="9 10">
    <name type="scientific">Orlajensenia flava</name>
    <dbReference type="NCBI Taxonomy" id="2565934"/>
    <lineage>
        <taxon>Bacteria</taxon>
        <taxon>Bacillati</taxon>
        <taxon>Actinomycetota</taxon>
        <taxon>Actinomycetes</taxon>
        <taxon>Micrococcales</taxon>
        <taxon>Microbacteriaceae</taxon>
        <taxon>Orlajensenia</taxon>
    </lineage>
</organism>
<dbReference type="InterPro" id="IPR050833">
    <property type="entry name" value="Poly_Biosynth_Transport"/>
</dbReference>
<evidence type="ECO:0000256" key="7">
    <source>
        <dbReference type="SAM" id="MobiDB-lite"/>
    </source>
</evidence>
<feature type="transmembrane region" description="Helical" evidence="8">
    <location>
        <begin position="68"/>
        <end position="92"/>
    </location>
</feature>
<evidence type="ECO:0000256" key="8">
    <source>
        <dbReference type="SAM" id="Phobius"/>
    </source>
</evidence>
<dbReference type="PANTHER" id="PTHR30250">
    <property type="entry name" value="PST FAMILY PREDICTED COLANIC ACID TRANSPORTER"/>
    <property type="match status" value="1"/>
</dbReference>
<sequence>MMGGQGARIVVQLGGVVVLARLLGPSEFGLVAMVTAIIGVGEVFRDFGLSSAAVQAKNLSPYQKDNLFWINAGIGLALSIATFLLSGPIAALYGDDRLRTLTMVLSVTFLMNGLSTQFRADLGRHLAFGRLVIADAVGQVVGLTGAITVAVLGGGYWALAVQQVGQSLITLVVLVIVADWFPGLIHRRAGMGPLITYGSTVFAAQILNYVSRNVDSVIIGARFGAVPLGLYNRAFQLVMLPLLQLQAPATRVALPILSRLQDTRIRFNAFISFGQTALLTLVGLMFGILGAQASAVVQVMLGDKWLAAVPTFQILLVAGYFQAAAYVTYWVFLAKGLTRANLLSALVTRPITIGLIALGSQWGVPGVAAGFALGLGITWPISLLWIRRVSDVDSRELFFNGLRMIVVFGVATLASYASTMAMPADQPVLRLVVGTLALALSLVIEAALWPRFRRDALAVIGARKYLARERKPSAPAPAAAPDTTVEDR</sequence>
<keyword evidence="10" id="KW-1185">Reference proteome</keyword>
<name>A0A4S4FNX9_9MICO</name>
<dbReference type="CDD" id="cd13127">
    <property type="entry name" value="MATE_tuaB_like"/>
    <property type="match status" value="1"/>
</dbReference>
<dbReference type="GO" id="GO:0005886">
    <property type="term" value="C:plasma membrane"/>
    <property type="evidence" value="ECO:0007669"/>
    <property type="project" value="UniProtKB-SubCell"/>
</dbReference>
<dbReference type="PANTHER" id="PTHR30250:SF10">
    <property type="entry name" value="LIPOPOLYSACCHARIDE BIOSYNTHESIS PROTEIN WZXC"/>
    <property type="match status" value="1"/>
</dbReference>
<feature type="transmembrane region" description="Helical" evidence="8">
    <location>
        <begin position="267"/>
        <end position="291"/>
    </location>
</feature>
<dbReference type="Pfam" id="PF13440">
    <property type="entry name" value="Polysacc_synt_3"/>
    <property type="match status" value="1"/>
</dbReference>
<feature type="transmembrane region" description="Helical" evidence="8">
    <location>
        <begin position="136"/>
        <end position="158"/>
    </location>
</feature>
<keyword evidence="3" id="KW-1003">Cell membrane</keyword>
<feature type="transmembrane region" description="Helical" evidence="8">
    <location>
        <begin position="340"/>
        <end position="358"/>
    </location>
</feature>
<dbReference type="Proteomes" id="UP000307380">
    <property type="component" value="Unassembled WGS sequence"/>
</dbReference>
<feature type="transmembrane region" description="Helical" evidence="8">
    <location>
        <begin position="397"/>
        <end position="416"/>
    </location>
</feature>
<feature type="transmembrane region" description="Helical" evidence="8">
    <location>
        <begin position="311"/>
        <end position="333"/>
    </location>
</feature>
<evidence type="ECO:0000313" key="9">
    <source>
        <dbReference type="EMBL" id="THG31225.1"/>
    </source>
</evidence>
<evidence type="ECO:0000256" key="5">
    <source>
        <dbReference type="ARBA" id="ARBA00022989"/>
    </source>
</evidence>
<evidence type="ECO:0000256" key="4">
    <source>
        <dbReference type="ARBA" id="ARBA00022692"/>
    </source>
</evidence>
<accession>A0A4S4FNX9</accession>
<proteinExistence type="inferred from homology"/>
<keyword evidence="6 8" id="KW-0472">Membrane</keyword>
<reference evidence="9 10" key="1">
    <citation type="submission" date="2019-04" db="EMBL/GenBank/DDBJ databases">
        <authorList>
            <person name="Jiang L."/>
        </authorList>
    </citation>
    <scope>NUCLEOTIDE SEQUENCE [LARGE SCALE GENOMIC DNA]</scope>
    <source>
        <strain evidence="9 10">YIM 131861</strain>
    </source>
</reference>
<feature type="transmembrane region" description="Helical" evidence="8">
    <location>
        <begin position="364"/>
        <end position="385"/>
    </location>
</feature>
<evidence type="ECO:0000313" key="10">
    <source>
        <dbReference type="Proteomes" id="UP000307380"/>
    </source>
</evidence>
<feature type="transmembrane region" description="Helical" evidence="8">
    <location>
        <begin position="98"/>
        <end position="115"/>
    </location>
</feature>
<feature type="region of interest" description="Disordered" evidence="7">
    <location>
        <begin position="468"/>
        <end position="488"/>
    </location>
</feature>
<comment type="caution">
    <text evidence="9">The sequence shown here is derived from an EMBL/GenBank/DDBJ whole genome shotgun (WGS) entry which is preliminary data.</text>
</comment>
<evidence type="ECO:0000256" key="6">
    <source>
        <dbReference type="ARBA" id="ARBA00023136"/>
    </source>
</evidence>
<evidence type="ECO:0000256" key="3">
    <source>
        <dbReference type="ARBA" id="ARBA00022475"/>
    </source>
</evidence>
<comment type="subcellular location">
    <subcellularLocation>
        <location evidence="1">Cell membrane</location>
        <topology evidence="1">Multi-pass membrane protein</topology>
    </subcellularLocation>
</comment>
<protein>
    <submittedName>
        <fullName evidence="9">Lipopolysaccharide biosynthesis protein</fullName>
    </submittedName>
</protein>
<evidence type="ECO:0000256" key="2">
    <source>
        <dbReference type="ARBA" id="ARBA00007430"/>
    </source>
</evidence>
<keyword evidence="5 8" id="KW-1133">Transmembrane helix</keyword>
<gene>
    <name evidence="9" type="ORF">E6C70_13995</name>
</gene>